<feature type="repeat" description="ANK" evidence="3">
    <location>
        <begin position="438"/>
        <end position="470"/>
    </location>
</feature>
<dbReference type="PANTHER" id="PTHR24123">
    <property type="entry name" value="ANKYRIN REPEAT-CONTAINING"/>
    <property type="match status" value="1"/>
</dbReference>
<evidence type="ECO:0000256" key="4">
    <source>
        <dbReference type="SAM" id="MobiDB-lite"/>
    </source>
</evidence>
<dbReference type="OrthoDB" id="5649730at2"/>
<keyword evidence="1" id="KW-0677">Repeat</keyword>
<dbReference type="Gene3D" id="1.25.40.20">
    <property type="entry name" value="Ankyrin repeat-containing domain"/>
    <property type="match status" value="2"/>
</dbReference>
<protein>
    <submittedName>
        <fullName evidence="5">Ankyrin repeat protein</fullName>
    </submittedName>
</protein>
<dbReference type="InterPro" id="IPR051165">
    <property type="entry name" value="Multifunctional_ANK_Repeat"/>
</dbReference>
<reference evidence="5 7" key="1">
    <citation type="submission" date="2015-11" db="EMBL/GenBank/DDBJ databases">
        <title>Genomic analysis of 38 Legionella species identifies large and diverse effector repertoires.</title>
        <authorList>
            <person name="Burstein D."/>
            <person name="Amaro F."/>
            <person name="Zusman T."/>
            <person name="Lifshitz Z."/>
            <person name="Cohen O."/>
            <person name="Gilbert J.A."/>
            <person name="Pupko T."/>
            <person name="Shuman H.A."/>
            <person name="Segal G."/>
        </authorList>
    </citation>
    <scope>NUCLEOTIDE SEQUENCE [LARGE SCALE GENOMIC DNA]</scope>
    <source>
        <strain evidence="5 7">JA-26-G1-E2</strain>
    </source>
</reference>
<evidence type="ECO:0000256" key="3">
    <source>
        <dbReference type="PROSITE-ProRule" id="PRU00023"/>
    </source>
</evidence>
<keyword evidence="8" id="KW-1185">Reference proteome</keyword>
<dbReference type="STRING" id="455.Ljam_0883"/>
<dbReference type="PANTHER" id="PTHR24123:SF141">
    <property type="entry name" value="ANKYRIN 2, ISOFORM U"/>
    <property type="match status" value="1"/>
</dbReference>
<comment type="caution">
    <text evidence="5">The sequence shown here is derived from an EMBL/GenBank/DDBJ whole genome shotgun (WGS) entry which is preliminary data.</text>
</comment>
<evidence type="ECO:0000256" key="2">
    <source>
        <dbReference type="ARBA" id="ARBA00023043"/>
    </source>
</evidence>
<reference evidence="6 8" key="2">
    <citation type="submission" date="2016-05" db="EMBL/GenBank/DDBJ databases">
        <authorList>
            <person name="Prochazka B."/>
            <person name="Indra A."/>
            <person name="Hasenberger P."/>
            <person name="Blaschitz M."/>
            <person name="Wagner L."/>
            <person name="Wewalka G."/>
            <person name="Sorschag S."/>
            <person name="Schmid D."/>
            <person name="Ruppitsch W."/>
        </authorList>
    </citation>
    <scope>NUCLEOTIDE SEQUENCE [LARGE SCALE GENOMIC DNA]</scope>
    <source>
        <strain evidence="6 8">974010_12</strain>
    </source>
</reference>
<dbReference type="InterPro" id="IPR002110">
    <property type="entry name" value="Ankyrin_rpt"/>
</dbReference>
<evidence type="ECO:0000256" key="1">
    <source>
        <dbReference type="ARBA" id="ARBA00022737"/>
    </source>
</evidence>
<keyword evidence="2 3" id="KW-0040">ANK repeat</keyword>
<dbReference type="InterPro" id="IPR036770">
    <property type="entry name" value="Ankyrin_rpt-contain_sf"/>
</dbReference>
<dbReference type="AlphaFoldDB" id="A0A0W0UPF6"/>
<evidence type="ECO:0000313" key="8">
    <source>
        <dbReference type="Proteomes" id="UP000093336"/>
    </source>
</evidence>
<dbReference type="Proteomes" id="UP000093336">
    <property type="component" value="Unassembled WGS sequence"/>
</dbReference>
<dbReference type="SUPFAM" id="SSF48403">
    <property type="entry name" value="Ankyrin repeat"/>
    <property type="match status" value="1"/>
</dbReference>
<dbReference type="SMART" id="SM00248">
    <property type="entry name" value="ANK"/>
    <property type="match status" value="6"/>
</dbReference>
<dbReference type="PATRIC" id="fig|455.5.peg.939"/>
<evidence type="ECO:0000313" key="5">
    <source>
        <dbReference type="EMBL" id="KTD09533.1"/>
    </source>
</evidence>
<feature type="repeat" description="ANK" evidence="3">
    <location>
        <begin position="471"/>
        <end position="503"/>
    </location>
</feature>
<dbReference type="Proteomes" id="UP000054715">
    <property type="component" value="Unassembled WGS sequence"/>
</dbReference>
<dbReference type="RefSeq" id="WP_058448917.1">
    <property type="nucleotide sequence ID" value="NZ_CAAAJF010000006.1"/>
</dbReference>
<dbReference type="Pfam" id="PF12796">
    <property type="entry name" value="Ank_2"/>
    <property type="match status" value="2"/>
</dbReference>
<accession>A0A0W0UPF6</accession>
<feature type="region of interest" description="Disordered" evidence="4">
    <location>
        <begin position="635"/>
        <end position="692"/>
    </location>
</feature>
<proteinExistence type="predicted"/>
<dbReference type="PROSITE" id="PS50297">
    <property type="entry name" value="ANK_REP_REGION"/>
    <property type="match status" value="3"/>
</dbReference>
<dbReference type="PROSITE" id="PS50088">
    <property type="entry name" value="ANK_REPEAT"/>
    <property type="match status" value="3"/>
</dbReference>
<dbReference type="EMBL" id="LNYG01000012">
    <property type="protein sequence ID" value="KTD09533.1"/>
    <property type="molecule type" value="Genomic_DNA"/>
</dbReference>
<organism evidence="5 7">
    <name type="scientific">Legionella jamestowniensis</name>
    <dbReference type="NCBI Taxonomy" id="455"/>
    <lineage>
        <taxon>Bacteria</taxon>
        <taxon>Pseudomonadati</taxon>
        <taxon>Pseudomonadota</taxon>
        <taxon>Gammaproteobacteria</taxon>
        <taxon>Legionellales</taxon>
        <taxon>Legionellaceae</taxon>
        <taxon>Legionella</taxon>
    </lineage>
</organism>
<name>A0A0W0UPF6_9GAMM</name>
<evidence type="ECO:0000313" key="6">
    <source>
        <dbReference type="EMBL" id="OCH98705.1"/>
    </source>
</evidence>
<feature type="repeat" description="ANK" evidence="3">
    <location>
        <begin position="409"/>
        <end position="437"/>
    </location>
</feature>
<dbReference type="EMBL" id="LYOZ01000006">
    <property type="protein sequence ID" value="OCH98705.1"/>
    <property type="molecule type" value="Genomic_DNA"/>
</dbReference>
<dbReference type="Pfam" id="PF13606">
    <property type="entry name" value="Ank_3"/>
    <property type="match status" value="1"/>
</dbReference>
<evidence type="ECO:0000313" key="7">
    <source>
        <dbReference type="Proteomes" id="UP000054715"/>
    </source>
</evidence>
<sequence>MNHQQLIRLSHAFGYEKFITAEGLCHGFSTMWVQAVASNQLHEFNTRLNFLDKFANNPEALKKEVDEVRTYVKNNPSQPLSEEQKKLLEIPAFFEGVAAYLNPLVAAEAFEKNLQQTSTVPVSTYLQSKELEKKGGLVRAFHATNQYTLGKLTAHLNAVSQQLNGKTETAILFSANNHTVAARVVGENQFELIDTNYLSDYGKIFSSKQLAEKLNNDSFWNKMPWHSRFTGGKELVLTTDIFTNPSKKLLLEPLQVKNFSSSLTPDKAGRTLMHHAIIHNDIDALKKMDFTKIDVNQTDAGRLTPLEIACFHGSEEAVDFLLNNPEASAKLNANKFIAHPFLMAAQSQNFALIDKLSSHPRFGAALEASFDMPYFNLAVAGTNDSDAAVAFFNQLIATKKESINDVDKANFTALFHACTAGNETMVDLLLKNGADLNEGISPLIGAALSGKENLLKTLLDRGVNCNQVNFTKRSALHMAAFKGNVAMVDLLLERSADCNLRSTDGVTPLISACQGGHTNLIPKLLPKTDLSMNDIQENSLLSLFIRHKCEPDVQTMFLKKALETYINHRDKEADYHSRLKLGFSKDDKKEAAQALLDNLNGKRVSLREYHGALSNGRLFSLYDLYNGIEEKRQCSSSATMVDKMGKPVKSSMEITSPEKRQQEETLPTETNEEKPDLKRAPPPPTPLKSTPF</sequence>
<gene>
    <name evidence="5" type="primary">arp_2</name>
    <name evidence="6" type="ORF">A8135_10390</name>
    <name evidence="5" type="ORF">Ljam_0883</name>
</gene>